<dbReference type="Gramene" id="CDF41079">
    <property type="protein sequence ID" value="CDF41079"/>
    <property type="gene ID" value="CHC_T00007307001"/>
</dbReference>
<dbReference type="Proteomes" id="UP000012073">
    <property type="component" value="Unassembled WGS sequence"/>
</dbReference>
<gene>
    <name evidence="1" type="ORF">CHC_T00007307001</name>
</gene>
<dbReference type="GeneID" id="17319115"/>
<evidence type="ECO:0000313" key="1">
    <source>
        <dbReference type="EMBL" id="CDF41079.1"/>
    </source>
</evidence>
<evidence type="ECO:0000313" key="2">
    <source>
        <dbReference type="Proteomes" id="UP000012073"/>
    </source>
</evidence>
<dbReference type="RefSeq" id="XP_005711373.1">
    <property type="nucleotide sequence ID" value="XM_005711316.1"/>
</dbReference>
<keyword evidence="2" id="KW-1185">Reference proteome</keyword>
<dbReference type="KEGG" id="ccp:CHC_T00007307001"/>
<dbReference type="EMBL" id="HG002309">
    <property type="protein sequence ID" value="CDF41079.1"/>
    <property type="molecule type" value="Genomic_DNA"/>
</dbReference>
<organism evidence="1 2">
    <name type="scientific">Chondrus crispus</name>
    <name type="common">Carrageen Irish moss</name>
    <name type="synonym">Polymorpha crispa</name>
    <dbReference type="NCBI Taxonomy" id="2769"/>
    <lineage>
        <taxon>Eukaryota</taxon>
        <taxon>Rhodophyta</taxon>
        <taxon>Florideophyceae</taxon>
        <taxon>Rhodymeniophycidae</taxon>
        <taxon>Gigartinales</taxon>
        <taxon>Gigartinaceae</taxon>
        <taxon>Chondrus</taxon>
    </lineage>
</organism>
<accession>R7QSI1</accession>
<dbReference type="AlphaFoldDB" id="R7QSI1"/>
<sequence length="48" mass="5217">MAPSTTHSISKVVAEKLVCNLFSCTVTLEVDSVHNGFTTCSCHDSFRL</sequence>
<name>R7QSI1_CHOCR</name>
<reference evidence="2" key="1">
    <citation type="journal article" date="2013" name="Proc. Natl. Acad. Sci. U.S.A.">
        <title>Genome structure and metabolic features in the red seaweed Chondrus crispus shed light on evolution of the Archaeplastida.</title>
        <authorList>
            <person name="Collen J."/>
            <person name="Porcel B."/>
            <person name="Carre W."/>
            <person name="Ball S.G."/>
            <person name="Chaparro C."/>
            <person name="Tonon T."/>
            <person name="Barbeyron T."/>
            <person name="Michel G."/>
            <person name="Noel B."/>
            <person name="Valentin K."/>
            <person name="Elias M."/>
            <person name="Artiguenave F."/>
            <person name="Arun A."/>
            <person name="Aury J.M."/>
            <person name="Barbosa-Neto J.F."/>
            <person name="Bothwell J.H."/>
            <person name="Bouget F.Y."/>
            <person name="Brillet L."/>
            <person name="Cabello-Hurtado F."/>
            <person name="Capella-Gutierrez S."/>
            <person name="Charrier B."/>
            <person name="Cladiere L."/>
            <person name="Cock J.M."/>
            <person name="Coelho S.M."/>
            <person name="Colleoni C."/>
            <person name="Czjzek M."/>
            <person name="Da Silva C."/>
            <person name="Delage L."/>
            <person name="Denoeud F."/>
            <person name="Deschamps P."/>
            <person name="Dittami S.M."/>
            <person name="Gabaldon T."/>
            <person name="Gachon C.M."/>
            <person name="Groisillier A."/>
            <person name="Herve C."/>
            <person name="Jabbari K."/>
            <person name="Katinka M."/>
            <person name="Kloareg B."/>
            <person name="Kowalczyk N."/>
            <person name="Labadie K."/>
            <person name="Leblanc C."/>
            <person name="Lopez P.J."/>
            <person name="McLachlan D.H."/>
            <person name="Meslet-Cladiere L."/>
            <person name="Moustafa A."/>
            <person name="Nehr Z."/>
            <person name="Nyvall Collen P."/>
            <person name="Panaud O."/>
            <person name="Partensky F."/>
            <person name="Poulain J."/>
            <person name="Rensing S.A."/>
            <person name="Rousvoal S."/>
            <person name="Samson G."/>
            <person name="Symeonidi A."/>
            <person name="Weissenbach J."/>
            <person name="Zambounis A."/>
            <person name="Wincker P."/>
            <person name="Boyen C."/>
        </authorList>
    </citation>
    <scope>NUCLEOTIDE SEQUENCE [LARGE SCALE GENOMIC DNA]</scope>
    <source>
        <strain evidence="2">cv. Stackhouse</strain>
    </source>
</reference>
<proteinExistence type="predicted"/>
<protein>
    <submittedName>
        <fullName evidence="1">Uncharacterized protein</fullName>
    </submittedName>
</protein>